<protein>
    <submittedName>
        <fullName evidence="4">Uncharacterized protein</fullName>
    </submittedName>
</protein>
<feature type="compositionally biased region" description="Basic and acidic residues" evidence="3">
    <location>
        <begin position="366"/>
        <end position="394"/>
    </location>
</feature>
<dbReference type="InterPro" id="IPR003903">
    <property type="entry name" value="UIM_dom"/>
</dbReference>
<dbReference type="SMART" id="SM00726">
    <property type="entry name" value="UIM"/>
    <property type="match status" value="5"/>
</dbReference>
<dbReference type="AlphaFoldDB" id="A0A9P8RQE2"/>
<feature type="region of interest" description="Disordered" evidence="3">
    <location>
        <begin position="56"/>
        <end position="172"/>
    </location>
</feature>
<keyword evidence="2" id="KW-0175">Coiled coil</keyword>
<evidence type="ECO:0000313" key="5">
    <source>
        <dbReference type="Proteomes" id="UP000750711"/>
    </source>
</evidence>
<evidence type="ECO:0000313" key="4">
    <source>
        <dbReference type="EMBL" id="KAH0559843.1"/>
    </source>
</evidence>
<feature type="compositionally biased region" description="Basic and acidic residues" evidence="3">
    <location>
        <begin position="622"/>
        <end position="639"/>
    </location>
</feature>
<dbReference type="GO" id="GO:0045053">
    <property type="term" value="P:protein retention in Golgi apparatus"/>
    <property type="evidence" value="ECO:0007669"/>
    <property type="project" value="TreeGrafter"/>
</dbReference>
<keyword evidence="5" id="KW-1185">Reference proteome</keyword>
<evidence type="ECO:0000256" key="1">
    <source>
        <dbReference type="ARBA" id="ARBA00006545"/>
    </source>
</evidence>
<dbReference type="InterPro" id="IPR026847">
    <property type="entry name" value="VPS13"/>
</dbReference>
<reference evidence="4" key="1">
    <citation type="submission" date="2021-03" db="EMBL/GenBank/DDBJ databases">
        <title>Comparative genomics and phylogenomic investigation of the class Geoglossomycetes provide insights into ecological specialization and systematics.</title>
        <authorList>
            <person name="Melie T."/>
            <person name="Pirro S."/>
            <person name="Miller A.N."/>
            <person name="Quandt A."/>
        </authorList>
    </citation>
    <scope>NUCLEOTIDE SEQUENCE</scope>
    <source>
        <strain evidence="4">CAQ_001_2017</strain>
    </source>
</reference>
<feature type="region of interest" description="Disordered" evidence="3">
    <location>
        <begin position="532"/>
        <end position="579"/>
    </location>
</feature>
<feature type="compositionally biased region" description="Low complexity" evidence="3">
    <location>
        <begin position="124"/>
        <end position="157"/>
    </location>
</feature>
<feature type="coiled-coil region" evidence="2">
    <location>
        <begin position="580"/>
        <end position="607"/>
    </location>
</feature>
<dbReference type="Proteomes" id="UP000750711">
    <property type="component" value="Unassembled WGS sequence"/>
</dbReference>
<gene>
    <name evidence="4" type="ORF">GP486_003640</name>
</gene>
<comment type="similarity">
    <text evidence="1">Belongs to the VPS13 family.</text>
</comment>
<organism evidence="4 5">
    <name type="scientific">Trichoglossum hirsutum</name>
    <dbReference type="NCBI Taxonomy" id="265104"/>
    <lineage>
        <taxon>Eukaryota</taxon>
        <taxon>Fungi</taxon>
        <taxon>Dikarya</taxon>
        <taxon>Ascomycota</taxon>
        <taxon>Pezizomycotina</taxon>
        <taxon>Geoglossomycetes</taxon>
        <taxon>Geoglossales</taxon>
        <taxon>Geoglossaceae</taxon>
        <taxon>Trichoglossum</taxon>
    </lineage>
</organism>
<name>A0A9P8RQE2_9PEZI</name>
<feature type="compositionally biased region" description="Low complexity" evidence="3">
    <location>
        <begin position="68"/>
        <end position="101"/>
    </location>
</feature>
<dbReference type="EMBL" id="JAGHQM010000509">
    <property type="protein sequence ID" value="KAH0559843.1"/>
    <property type="molecule type" value="Genomic_DNA"/>
</dbReference>
<feature type="region of interest" description="Disordered" evidence="3">
    <location>
        <begin position="617"/>
        <end position="639"/>
    </location>
</feature>
<proteinExistence type="inferred from homology"/>
<evidence type="ECO:0000256" key="3">
    <source>
        <dbReference type="SAM" id="MobiDB-lite"/>
    </source>
</evidence>
<sequence length="639" mass="68959">MSRSLWPRRYRPREYLTEDGPWDPITGGASALLGTIGSLMMGVADFPVEIIRALKPRSSDASSADIETSPSPASRSSTSLRSGADATDSPTTSDASSSATAKVLGRGASVPDGENSDPFPDGIPSVSPSSTFGSTKSSMAQALSGRLSRSNSGSRRSSSLHRRSGSDSTPQAAQVTLDAAIGATKSVSRIVGTGLKSPIDFTLSLARGFHNAPKLYGDTVRPSDKVTGIQSGLKAAGKEFGYGFYDGISGLVTQPIKGAKDEGPAGLVKGIGKGIGGLVLKPSAAIWGLPGYAFQGVAKEIQKHFGSSTQSYILAARTAQGYEDWNSSSEPERLDIINRWHHAQAEPKKSTTKCAKIDEHMRKAEEKIGEWKKSRKVSEDDLPSDRKKSAELKHKSSKKSSKHDYRDQLDGVPSDARRAQTPPIIGNREGEDAQFEQAINASVVATSRGDPEEDRLIARALRASVAELQSARGLQLSEDVAIERAIQASISEASRDADGKSPPAYQVPMSGRLIDKGVLEESLQRSLREYSFTPGHATARERDSPLDSYGSGAVEVTEESKGQGAADIQEYRGDPELREEQDLRIAIKESERTYKQYEEERARVLIEEQIVLRCVEQQSLQEEEHNNQTSKPKEGKDEK</sequence>
<feature type="region of interest" description="Disordered" evidence="3">
    <location>
        <begin position="366"/>
        <end position="427"/>
    </location>
</feature>
<dbReference type="GO" id="GO:0006623">
    <property type="term" value="P:protein targeting to vacuole"/>
    <property type="evidence" value="ECO:0007669"/>
    <property type="project" value="TreeGrafter"/>
</dbReference>
<evidence type="ECO:0000256" key="2">
    <source>
        <dbReference type="SAM" id="Coils"/>
    </source>
</evidence>
<dbReference type="PANTHER" id="PTHR16166">
    <property type="entry name" value="VACUOLAR PROTEIN SORTING-ASSOCIATED PROTEIN VPS13"/>
    <property type="match status" value="1"/>
</dbReference>
<feature type="compositionally biased region" description="Basic and acidic residues" evidence="3">
    <location>
        <begin position="569"/>
        <end position="579"/>
    </location>
</feature>
<dbReference type="PANTHER" id="PTHR16166:SF93">
    <property type="entry name" value="INTERMEMBRANE LIPID TRANSFER PROTEIN VPS13"/>
    <property type="match status" value="1"/>
</dbReference>
<comment type="caution">
    <text evidence="4">The sequence shown here is derived from an EMBL/GenBank/DDBJ whole genome shotgun (WGS) entry which is preliminary data.</text>
</comment>
<accession>A0A9P8RQE2</accession>